<evidence type="ECO:0000256" key="5">
    <source>
        <dbReference type="ARBA" id="ARBA00022737"/>
    </source>
</evidence>
<keyword evidence="5" id="KW-0677">Repeat</keyword>
<dbReference type="EC" id="4.8.1.5" evidence="8"/>
<evidence type="ECO:0000256" key="3">
    <source>
        <dbReference type="ARBA" id="ARBA00022441"/>
    </source>
</evidence>
<dbReference type="InterPro" id="IPR015915">
    <property type="entry name" value="Kelch-typ_b-propeller"/>
</dbReference>
<dbReference type="PROSITE" id="PS51752">
    <property type="entry name" value="JACALIN_LECTIN"/>
    <property type="match status" value="2"/>
</dbReference>
<keyword evidence="3" id="KW-0880">Kelch repeat</keyword>
<evidence type="ECO:0000256" key="1">
    <source>
        <dbReference type="ARBA" id="ARBA00001954"/>
    </source>
</evidence>
<comment type="similarity">
    <text evidence="2">Belongs to the jacalin lectin family.</text>
</comment>
<dbReference type="Pfam" id="PF24681">
    <property type="entry name" value="Kelch_KLHDC2_KLHL20_DRC7"/>
    <property type="match status" value="1"/>
</dbReference>
<dbReference type="Proteomes" id="UP000694864">
    <property type="component" value="Chromosome 15"/>
</dbReference>
<evidence type="ECO:0000256" key="4">
    <source>
        <dbReference type="ARBA" id="ARBA00022734"/>
    </source>
</evidence>
<dbReference type="RefSeq" id="XP_019092575.1">
    <property type="nucleotide sequence ID" value="XM_019237030.1"/>
</dbReference>
<dbReference type="InterPro" id="IPR001229">
    <property type="entry name" value="Jacalin-like_lectin_dom"/>
</dbReference>
<protein>
    <recommendedName>
        <fullName evidence="8">thiohydroximate-O-sulfate sulfate/sulfur-lyase (nitrile-forming)</fullName>
        <ecNumber evidence="8">4.8.1.5</ecNumber>
    </recommendedName>
</protein>
<dbReference type="Gene3D" id="2.100.10.30">
    <property type="entry name" value="Jacalin-like lectin domain"/>
    <property type="match status" value="2"/>
</dbReference>
<keyword evidence="4" id="KW-0430">Lectin</keyword>
<keyword evidence="11" id="KW-1185">Reference proteome</keyword>
<dbReference type="SMART" id="SM00915">
    <property type="entry name" value="Jacalin"/>
    <property type="match status" value="2"/>
</dbReference>
<accession>A0ABM1R0N7</accession>
<dbReference type="InterPro" id="IPR036404">
    <property type="entry name" value="Jacalin-like_lectin_dom_sf"/>
</dbReference>
<dbReference type="InterPro" id="IPR006652">
    <property type="entry name" value="Kelch_1"/>
</dbReference>
<evidence type="ECO:0000313" key="12">
    <source>
        <dbReference type="RefSeq" id="XP_019092575.1"/>
    </source>
</evidence>
<keyword evidence="6" id="KW-0408">Iron</keyword>
<dbReference type="PANTHER" id="PTHR47435">
    <property type="entry name" value="KELCH REPEAT PROTEIN (AFU_ORTHOLOGUE AFUA_5G12780)"/>
    <property type="match status" value="1"/>
</dbReference>
<reference evidence="12" key="2">
    <citation type="submission" date="2025-08" db="UniProtKB">
        <authorList>
            <consortium name="RefSeq"/>
        </authorList>
    </citation>
    <scope>IDENTIFICATION</scope>
    <source>
        <tissue evidence="12">Leaf</tissue>
    </source>
</reference>
<evidence type="ECO:0000313" key="11">
    <source>
        <dbReference type="Proteomes" id="UP000694864"/>
    </source>
</evidence>
<dbReference type="InterPro" id="IPR033734">
    <property type="entry name" value="Jacalin-like_lectin_dom_plant"/>
</dbReference>
<keyword evidence="7" id="KW-0456">Lyase</keyword>
<proteinExistence type="inferred from homology"/>
<dbReference type="CDD" id="cd09612">
    <property type="entry name" value="Jacalin"/>
    <property type="match status" value="2"/>
</dbReference>
<gene>
    <name evidence="12" type="primary">LOC104745975</name>
</gene>
<sequence>MFAHKMAHKLEAQVKKIVDFAGDSLHSLGVHSDPLCLHSLGAHSAPLTPAIKKLEAQGGEMGDVWDDGAHQNVKEVYVGKSQDGIAFVKFKYVDGSKVVVGDAHGKKTSLEVDEFEIDVDDYIVYVEGYRATVNDMPTEMITFLSFMTYKGKAYTSSGPIERRPGTKFVFHGGKIAGFHGRSAKVLYALGAYVSLSCTPKLSGKWTKVEQKGEGPGLRCSHGIAQVGNKIYAFGGEFTPNQPIDKHLYVFDLKTHTWSISPATGDVPHLSCLGVRMVAVGSTLYVFGGRDASRQYNGFYSFDTTTNEWKLVTPVEEGPTPRSFHSMAADKNNVYVFGGVSSTDRLKTLDAYNIADKKWVQCSTPGDYFSVRGGAGLEVVQGKVWVVYGFNGEEVDDVHYYDPVEDKWTQVETFGEKPSVRSVFASSAVGEHILLFGGEVAMDPQGHVGPGTLADGTFALNTKTLKWERVDKFCEEVTPSNRGWTASTIGTIDGKKGLVMHAGKAPTNDRYDDLFFFGIESDLLNPAKTLPALGSDDGTLWDDGAYDGVKKVYVGQAQDGISAVKFVYNNGSHEIVGDERGKSTLLGFEEFELDYPSEYITEVEGTYDKIFGSDAAVITMLKFKTNKKTSTPFGLEAGTTFSFKEEGHKIVGFHGRVGDLLHQFGVHVLPISK</sequence>
<evidence type="ECO:0000259" key="10">
    <source>
        <dbReference type="PROSITE" id="PS51752"/>
    </source>
</evidence>
<feature type="domain" description="Jacalin-type lectin" evidence="10">
    <location>
        <begin position="51"/>
        <end position="195"/>
    </location>
</feature>
<organism evidence="11 12">
    <name type="scientific">Camelina sativa</name>
    <name type="common">False flax</name>
    <name type="synonym">Myagrum sativum</name>
    <dbReference type="NCBI Taxonomy" id="90675"/>
    <lineage>
        <taxon>Eukaryota</taxon>
        <taxon>Viridiplantae</taxon>
        <taxon>Streptophyta</taxon>
        <taxon>Embryophyta</taxon>
        <taxon>Tracheophyta</taxon>
        <taxon>Spermatophyta</taxon>
        <taxon>Magnoliopsida</taxon>
        <taxon>eudicotyledons</taxon>
        <taxon>Gunneridae</taxon>
        <taxon>Pentapetalae</taxon>
        <taxon>rosids</taxon>
        <taxon>malvids</taxon>
        <taxon>Brassicales</taxon>
        <taxon>Brassicaceae</taxon>
        <taxon>Camelineae</taxon>
        <taxon>Camelina</taxon>
    </lineage>
</organism>
<dbReference type="Pfam" id="PF01419">
    <property type="entry name" value="Jacalin"/>
    <property type="match status" value="2"/>
</dbReference>
<comment type="catalytic activity">
    <reaction evidence="9">
        <text>a (Z)-N-(sulfonatooxy)alkanimidothioate = a nitrile + sulfur + sulfate</text>
        <dbReference type="Rhea" id="RHEA:59956"/>
        <dbReference type="ChEBI" id="CHEBI:16189"/>
        <dbReference type="ChEBI" id="CHEBI:18379"/>
        <dbReference type="ChEBI" id="CHEBI:26833"/>
        <dbReference type="ChEBI" id="CHEBI:183089"/>
        <dbReference type="EC" id="4.8.1.5"/>
    </reaction>
</comment>
<dbReference type="Gene3D" id="2.120.10.80">
    <property type="entry name" value="Kelch-type beta propeller"/>
    <property type="match status" value="1"/>
</dbReference>
<dbReference type="SUPFAM" id="SSF51101">
    <property type="entry name" value="Mannose-binding lectins"/>
    <property type="match status" value="2"/>
</dbReference>
<name>A0ABM1R0N7_CAMSA</name>
<evidence type="ECO:0000256" key="6">
    <source>
        <dbReference type="ARBA" id="ARBA00023004"/>
    </source>
</evidence>
<reference evidence="11" key="1">
    <citation type="journal article" date="2014" name="Nat. Commun.">
        <title>The emerging biofuel crop Camelina sativa retains a highly undifferentiated hexaploid genome structure.</title>
        <authorList>
            <person name="Kagale S."/>
            <person name="Koh C."/>
            <person name="Nixon J."/>
            <person name="Bollina V."/>
            <person name="Clarke W.E."/>
            <person name="Tuteja R."/>
            <person name="Spillane C."/>
            <person name="Robinson S.J."/>
            <person name="Links M.G."/>
            <person name="Clarke C."/>
            <person name="Higgins E.E."/>
            <person name="Huebert T."/>
            <person name="Sharpe A.G."/>
            <person name="Parkin I.A."/>
        </authorList>
    </citation>
    <scope>NUCLEOTIDE SEQUENCE [LARGE SCALE GENOMIC DNA]</scope>
    <source>
        <strain evidence="11">cv. DH55</strain>
    </source>
</reference>
<evidence type="ECO:0000256" key="7">
    <source>
        <dbReference type="ARBA" id="ARBA00023239"/>
    </source>
</evidence>
<dbReference type="SMART" id="SM00612">
    <property type="entry name" value="Kelch"/>
    <property type="match status" value="3"/>
</dbReference>
<dbReference type="PANTHER" id="PTHR47435:SF5">
    <property type="entry name" value="NITRILE-SPECIFIER PROTEIN 1-RELATED"/>
    <property type="match status" value="1"/>
</dbReference>
<evidence type="ECO:0000256" key="2">
    <source>
        <dbReference type="ARBA" id="ARBA00006568"/>
    </source>
</evidence>
<comment type="cofactor">
    <cofactor evidence="1">
        <name>Fe(2+)</name>
        <dbReference type="ChEBI" id="CHEBI:29033"/>
    </cofactor>
</comment>
<evidence type="ECO:0000256" key="9">
    <source>
        <dbReference type="ARBA" id="ARBA00049218"/>
    </source>
</evidence>
<dbReference type="SUPFAM" id="SSF117281">
    <property type="entry name" value="Kelch motif"/>
    <property type="match status" value="1"/>
</dbReference>
<evidence type="ECO:0000256" key="8">
    <source>
        <dbReference type="ARBA" id="ARBA00039065"/>
    </source>
</evidence>
<dbReference type="GeneID" id="104745975"/>
<feature type="domain" description="Jacalin-type lectin" evidence="10">
    <location>
        <begin position="526"/>
        <end position="669"/>
    </location>
</feature>